<protein>
    <submittedName>
        <fullName evidence="1">Uncharacterized protein</fullName>
    </submittedName>
</protein>
<name>A0A498KKS9_MALDO</name>
<dbReference type="EMBL" id="RDQH01000327">
    <property type="protein sequence ID" value="RXI08328.1"/>
    <property type="molecule type" value="Genomic_DNA"/>
</dbReference>
<dbReference type="AlphaFoldDB" id="A0A498KKS9"/>
<keyword evidence="2" id="KW-1185">Reference proteome</keyword>
<gene>
    <name evidence="1" type="ORF">DVH24_022472</name>
</gene>
<dbReference type="Proteomes" id="UP000290289">
    <property type="component" value="Chromosome 1"/>
</dbReference>
<comment type="caution">
    <text evidence="1">The sequence shown here is derived from an EMBL/GenBank/DDBJ whole genome shotgun (WGS) entry which is preliminary data.</text>
</comment>
<evidence type="ECO:0000313" key="2">
    <source>
        <dbReference type="Proteomes" id="UP000290289"/>
    </source>
</evidence>
<evidence type="ECO:0000313" key="1">
    <source>
        <dbReference type="EMBL" id="RXI08328.1"/>
    </source>
</evidence>
<accession>A0A498KKS9</accession>
<organism evidence="1 2">
    <name type="scientific">Malus domestica</name>
    <name type="common">Apple</name>
    <name type="synonym">Pyrus malus</name>
    <dbReference type="NCBI Taxonomy" id="3750"/>
    <lineage>
        <taxon>Eukaryota</taxon>
        <taxon>Viridiplantae</taxon>
        <taxon>Streptophyta</taxon>
        <taxon>Embryophyta</taxon>
        <taxon>Tracheophyta</taxon>
        <taxon>Spermatophyta</taxon>
        <taxon>Magnoliopsida</taxon>
        <taxon>eudicotyledons</taxon>
        <taxon>Gunneridae</taxon>
        <taxon>Pentapetalae</taxon>
        <taxon>rosids</taxon>
        <taxon>fabids</taxon>
        <taxon>Rosales</taxon>
        <taxon>Rosaceae</taxon>
        <taxon>Amygdaloideae</taxon>
        <taxon>Maleae</taxon>
        <taxon>Malus</taxon>
    </lineage>
</organism>
<proteinExistence type="predicted"/>
<sequence length="107" mass="12814">MTHSGFPTTFTIILTISDHFYNYNLPWMVVSFKTVCRYSFKRWSIRAIQSIFISSSSLTLFKAAIVIFFQKVEYQSHSEHFRFFFFPYPFQSHSRSIPELEHKGFHI</sequence>
<reference evidence="1 2" key="1">
    <citation type="submission" date="2018-10" db="EMBL/GenBank/DDBJ databases">
        <title>A high-quality apple genome assembly.</title>
        <authorList>
            <person name="Hu J."/>
        </authorList>
    </citation>
    <scope>NUCLEOTIDE SEQUENCE [LARGE SCALE GENOMIC DNA]</scope>
    <source>
        <strain evidence="2">cv. HFTH1</strain>
        <tissue evidence="1">Young leaf</tissue>
    </source>
</reference>